<evidence type="ECO:0000313" key="2">
    <source>
        <dbReference type="EMBL" id="AUV61761.1"/>
    </source>
</evidence>
<evidence type="ECO:0000256" key="1">
    <source>
        <dbReference type="SAM" id="MobiDB-lite"/>
    </source>
</evidence>
<evidence type="ECO:0008006" key="4">
    <source>
        <dbReference type="Google" id="ProtNLM"/>
    </source>
</evidence>
<gene>
    <name evidence="2" type="ORF">PsPhBjorn_gp55</name>
</gene>
<keyword evidence="3" id="KW-1185">Reference proteome</keyword>
<accession>A0A2K9VHD4</accession>
<protein>
    <recommendedName>
        <fullName evidence="4">Particle protein</fullName>
    </recommendedName>
</protein>
<feature type="region of interest" description="Disordered" evidence="1">
    <location>
        <begin position="28"/>
        <end position="52"/>
    </location>
</feature>
<dbReference type="Proteomes" id="UP000240564">
    <property type="component" value="Segment"/>
</dbReference>
<evidence type="ECO:0000313" key="3">
    <source>
        <dbReference type="Proteomes" id="UP000240564"/>
    </source>
</evidence>
<reference evidence="2 3" key="1">
    <citation type="submission" date="2018-01" db="EMBL/GenBank/DDBJ databases">
        <title>Pseudomonas phages infecting Pseudomonas sp. isolated from Prunus avium.</title>
        <authorList>
            <person name="Colberg O."/>
            <person name="Byth Carstens A."/>
        </authorList>
    </citation>
    <scope>NUCLEOTIDE SEQUENCE [LARGE SCALE GENOMIC DNA]</scope>
</reference>
<proteinExistence type="predicted"/>
<sequence length="136" mass="13363">MATSMSVPQKLYALGQEIGRDGNNAFKPGQHGAYRGGGGGHQQMAAPQGSGMEGVGKVAGSLIGKGIQSYMGSQGPFTAESAAPGLQAQSQTMAADMGLGPAAMPSAQSMGFGPQGAAAAQQSPGMMQGILGMFGG</sequence>
<feature type="region of interest" description="Disordered" evidence="1">
    <location>
        <begin position="98"/>
        <end position="120"/>
    </location>
</feature>
<name>A0A2K9VHD4_9CAUD</name>
<organism evidence="2 3">
    <name type="scientific">Pseudomonas phage Bjorn</name>
    <dbReference type="NCBI Taxonomy" id="2079288"/>
    <lineage>
        <taxon>Viruses</taxon>
        <taxon>Duplodnaviria</taxon>
        <taxon>Heunggongvirae</taxon>
        <taxon>Uroviricota</taxon>
        <taxon>Caudoviricetes</taxon>
        <taxon>Bjornvirus</taxon>
        <taxon>Bjornvirus bjorn</taxon>
    </lineage>
</organism>
<dbReference type="EMBL" id="MG775259">
    <property type="protein sequence ID" value="AUV61761.1"/>
    <property type="molecule type" value="Genomic_DNA"/>
</dbReference>